<dbReference type="GO" id="GO:0005576">
    <property type="term" value="C:extracellular region"/>
    <property type="evidence" value="ECO:0007669"/>
    <property type="project" value="UniProtKB-SubCell"/>
</dbReference>
<dbReference type="OrthoDB" id="10072086at2759"/>
<dbReference type="InParanoid" id="A0A482WLI0"/>
<feature type="domain" description="VWFC" evidence="5">
    <location>
        <begin position="240"/>
        <end position="302"/>
    </location>
</feature>
<name>A0A482WLI0_LAOST</name>
<accession>A0A482WLI0</accession>
<feature type="compositionally biased region" description="Basic and acidic residues" evidence="4">
    <location>
        <begin position="467"/>
        <end position="477"/>
    </location>
</feature>
<feature type="region of interest" description="Disordered" evidence="4">
    <location>
        <begin position="147"/>
        <end position="169"/>
    </location>
</feature>
<keyword evidence="2" id="KW-0964">Secreted</keyword>
<dbReference type="Gene3D" id="2.10.70.10">
    <property type="entry name" value="Complement Module, domain 1"/>
    <property type="match status" value="1"/>
</dbReference>
<reference evidence="6 7" key="1">
    <citation type="journal article" date="2017" name="Gigascience">
        <title>Genome sequence of the small brown planthopper, Laodelphax striatellus.</title>
        <authorList>
            <person name="Zhu J."/>
            <person name="Jiang F."/>
            <person name="Wang X."/>
            <person name="Yang P."/>
            <person name="Bao Y."/>
            <person name="Zhao W."/>
            <person name="Wang W."/>
            <person name="Lu H."/>
            <person name="Wang Q."/>
            <person name="Cui N."/>
            <person name="Li J."/>
            <person name="Chen X."/>
            <person name="Luo L."/>
            <person name="Yu J."/>
            <person name="Kang L."/>
            <person name="Cui F."/>
        </authorList>
    </citation>
    <scope>NUCLEOTIDE SEQUENCE [LARGE SCALE GENOMIC DNA]</scope>
    <source>
        <strain evidence="6">Lst14</strain>
    </source>
</reference>
<feature type="region of interest" description="Disordered" evidence="4">
    <location>
        <begin position="386"/>
        <end position="427"/>
    </location>
</feature>
<evidence type="ECO:0000313" key="6">
    <source>
        <dbReference type="EMBL" id="RZF34072.1"/>
    </source>
</evidence>
<evidence type="ECO:0000259" key="5">
    <source>
        <dbReference type="PROSITE" id="PS50184"/>
    </source>
</evidence>
<keyword evidence="7" id="KW-1185">Reference proteome</keyword>
<dbReference type="InterPro" id="IPR001007">
    <property type="entry name" value="VWF_dom"/>
</dbReference>
<evidence type="ECO:0000313" key="7">
    <source>
        <dbReference type="Proteomes" id="UP000291343"/>
    </source>
</evidence>
<feature type="region of interest" description="Disordered" evidence="4">
    <location>
        <begin position="450"/>
        <end position="488"/>
    </location>
</feature>
<keyword evidence="3" id="KW-0732">Signal</keyword>
<dbReference type="AlphaFoldDB" id="A0A482WLI0"/>
<dbReference type="SUPFAM" id="SSF57603">
    <property type="entry name" value="FnI-like domain"/>
    <property type="match status" value="2"/>
</dbReference>
<organism evidence="6 7">
    <name type="scientific">Laodelphax striatellus</name>
    <name type="common">Small brown planthopper</name>
    <name type="synonym">Delphax striatella</name>
    <dbReference type="NCBI Taxonomy" id="195883"/>
    <lineage>
        <taxon>Eukaryota</taxon>
        <taxon>Metazoa</taxon>
        <taxon>Ecdysozoa</taxon>
        <taxon>Arthropoda</taxon>
        <taxon>Hexapoda</taxon>
        <taxon>Insecta</taxon>
        <taxon>Pterygota</taxon>
        <taxon>Neoptera</taxon>
        <taxon>Paraneoptera</taxon>
        <taxon>Hemiptera</taxon>
        <taxon>Auchenorrhyncha</taxon>
        <taxon>Fulgoroidea</taxon>
        <taxon>Delphacidae</taxon>
        <taxon>Criomorphinae</taxon>
        <taxon>Laodelphax</taxon>
    </lineage>
</organism>
<dbReference type="PROSITE" id="PS50184">
    <property type="entry name" value="VWFC_2"/>
    <property type="match status" value="1"/>
</dbReference>
<dbReference type="STRING" id="195883.A0A482WLI0"/>
<sequence length="488" mass="53371">MRQVETFFSEYKADGAVNENSILEGRSRNGNPVLSQNGPGCVHNGTVYAEGSAMSTSSLCEYCYCIKGQQHCVKPQCVLAMPGCQPVFTKHSCCPIKYNCTILNSTKNKEQSEDYDYDYNESSLPPSLPNLRIIPFVAADAVVAKTDSSSGANYPHGPGKPLLPTQHRKPPYYKVNHHNRFSPPTETEGGFVPKEPPTLDHPLYDGKLEFPYHSVGFNIEITVPPPADQALPAPATNLEKMCMHNGKRYSYGDVVGEPQSCKLCMCYYGEIVCQEPKCTPPQTGCTRIHDPTVGCCGRIVCGTNDLDSPTRVIDHINTPPPPHAHAHYSSPTTNLPAFTIADIVVSTPDPFRDVIRTEPAPDLPSLIGEIIHLWDQTTQQYATSSLPSITTGSDEAENAVENRNTSSFGSRNGTGNENNGMGNGSSGIGNNANEIGINNNGIVNKYNGIGNNNDEMRNKSNGLENNESSKEEEEKKKMVWRKREKNSN</sequence>
<feature type="compositionally biased region" description="Low complexity" evidence="4">
    <location>
        <begin position="450"/>
        <end position="466"/>
    </location>
</feature>
<comment type="subcellular location">
    <subcellularLocation>
        <location evidence="1">Secreted</location>
    </subcellularLocation>
</comment>
<protein>
    <recommendedName>
        <fullName evidence="5">VWFC domain-containing protein</fullName>
    </recommendedName>
</protein>
<dbReference type="PANTHER" id="PTHR46698">
    <property type="entry name" value="CROSSVEINLESS 2"/>
    <property type="match status" value="1"/>
</dbReference>
<dbReference type="PANTHER" id="PTHR46698:SF3">
    <property type="entry name" value="TENECTIN ISOFORM 1-RELATED"/>
    <property type="match status" value="1"/>
</dbReference>
<feature type="compositionally biased region" description="Basic residues" evidence="4">
    <location>
        <begin position="478"/>
        <end position="488"/>
    </location>
</feature>
<comment type="caution">
    <text evidence="6">The sequence shown here is derived from an EMBL/GenBank/DDBJ whole genome shotgun (WGS) entry which is preliminary data.</text>
</comment>
<evidence type="ECO:0000256" key="4">
    <source>
        <dbReference type="SAM" id="MobiDB-lite"/>
    </source>
</evidence>
<gene>
    <name evidence="6" type="ORF">LSTR_LSTR013652</name>
</gene>
<dbReference type="InterPro" id="IPR052424">
    <property type="entry name" value="Kielin_Chordin-BMP_Reg"/>
</dbReference>
<feature type="compositionally biased region" description="Polar residues" evidence="4">
    <location>
        <begin position="401"/>
        <end position="411"/>
    </location>
</feature>
<dbReference type="Proteomes" id="UP000291343">
    <property type="component" value="Unassembled WGS sequence"/>
</dbReference>
<evidence type="ECO:0000256" key="3">
    <source>
        <dbReference type="ARBA" id="ARBA00022729"/>
    </source>
</evidence>
<dbReference type="EMBL" id="QKKF02032670">
    <property type="protein sequence ID" value="RZF34072.1"/>
    <property type="molecule type" value="Genomic_DNA"/>
</dbReference>
<evidence type="ECO:0000256" key="1">
    <source>
        <dbReference type="ARBA" id="ARBA00004613"/>
    </source>
</evidence>
<evidence type="ECO:0000256" key="2">
    <source>
        <dbReference type="ARBA" id="ARBA00022525"/>
    </source>
</evidence>
<proteinExistence type="predicted"/>